<proteinExistence type="predicted"/>
<evidence type="ECO:0000313" key="2">
    <source>
        <dbReference type="Proteomes" id="UP000595703"/>
    </source>
</evidence>
<reference evidence="1 2" key="3">
    <citation type="journal article" date="2011" name="Nat. Chem. Biol.">
        <title>Reveromycin A biosynthesis uses RevG and RevJ for stereospecific spiroacetal formation.</title>
        <authorList>
            <person name="Takahashi S."/>
            <person name="Toyoda A."/>
            <person name="Sekiyama Y."/>
            <person name="Takagi H."/>
            <person name="Nogawa T."/>
            <person name="Uramoto M."/>
            <person name="Suzuki R."/>
            <person name="Koshino H."/>
            <person name="Kumano T."/>
            <person name="Panthee S."/>
            <person name="Dairi T."/>
            <person name="Ishikawa J."/>
            <person name="Ikeda H."/>
            <person name="Sakaki Y."/>
            <person name="Osada H."/>
        </authorList>
    </citation>
    <scope>NUCLEOTIDE SEQUENCE [LARGE SCALE GENOMIC DNA]</scope>
    <source>
        <strain evidence="1 2">SN-593</strain>
    </source>
</reference>
<keyword evidence="2" id="KW-1185">Reference proteome</keyword>
<reference evidence="1 2" key="1">
    <citation type="journal article" date="2010" name="J. Bacteriol.">
        <title>Biochemical characterization of a novel indole prenyltransferase from Streptomyces sp. SN-593.</title>
        <authorList>
            <person name="Takahashi S."/>
            <person name="Takagi H."/>
            <person name="Toyoda A."/>
            <person name="Uramoto M."/>
            <person name="Nogawa T."/>
            <person name="Ueki M."/>
            <person name="Sakaki Y."/>
            <person name="Osada H."/>
        </authorList>
    </citation>
    <scope>NUCLEOTIDE SEQUENCE [LARGE SCALE GENOMIC DNA]</scope>
    <source>
        <strain evidence="1 2">SN-593</strain>
    </source>
</reference>
<dbReference type="RefSeq" id="WP_202237025.1">
    <property type="nucleotide sequence ID" value="NZ_AP018365.1"/>
</dbReference>
<evidence type="ECO:0000313" key="1">
    <source>
        <dbReference type="EMBL" id="BBB01076.1"/>
    </source>
</evidence>
<dbReference type="InterPro" id="IPR058009">
    <property type="entry name" value="TTP_Phage_16"/>
</dbReference>
<dbReference type="EMBL" id="AP018365">
    <property type="protein sequence ID" value="BBB01076.1"/>
    <property type="molecule type" value="Genomic_DNA"/>
</dbReference>
<protein>
    <submittedName>
        <fullName evidence="1">Uncharacterized protein</fullName>
    </submittedName>
</protein>
<dbReference type="Pfam" id="PF25595">
    <property type="entry name" value="Phage_TTP_16"/>
    <property type="match status" value="1"/>
</dbReference>
<reference evidence="1 2" key="2">
    <citation type="journal article" date="2011" name="J. Antibiot.">
        <title>Furaquinocins I and J: novel polyketide isoprenoid hybrid compounds from Streptomyces reveromyceticus SN-593.</title>
        <authorList>
            <person name="Panthee S."/>
            <person name="Takahashi S."/>
            <person name="Takagi H."/>
            <person name="Nogawa T."/>
            <person name="Oowada E."/>
            <person name="Uramoto M."/>
            <person name="Osada H."/>
        </authorList>
    </citation>
    <scope>NUCLEOTIDE SEQUENCE [LARGE SCALE GENOMIC DNA]</scope>
    <source>
        <strain evidence="1 2">SN-593</strain>
    </source>
</reference>
<dbReference type="AlphaFoldDB" id="A0A7U3VRR3"/>
<gene>
    <name evidence="1" type="ORF">RVR_8320</name>
</gene>
<dbReference type="Proteomes" id="UP000595703">
    <property type="component" value="Chromosome"/>
</dbReference>
<dbReference type="KEGG" id="arev:RVR_8320"/>
<name>A0A7U3VRR3_9ACTN</name>
<organism evidence="1 2">
    <name type="scientific">Actinacidiphila reveromycinica</name>
    <dbReference type="NCBI Taxonomy" id="659352"/>
    <lineage>
        <taxon>Bacteria</taxon>
        <taxon>Bacillati</taxon>
        <taxon>Actinomycetota</taxon>
        <taxon>Actinomycetes</taxon>
        <taxon>Kitasatosporales</taxon>
        <taxon>Streptomycetaceae</taxon>
        <taxon>Actinacidiphila</taxon>
    </lineage>
</organism>
<reference evidence="1 2" key="4">
    <citation type="journal article" date="2020" name="Sci. Rep.">
        <title>beta-carboline chemical signals induce reveromycin production through a LuxR family regulator in Streptomyces sp. SN-593.</title>
        <authorList>
            <person name="Panthee S."/>
            <person name="Kito N."/>
            <person name="Hayashi T."/>
            <person name="Shimizu T."/>
            <person name="Ishikawa J."/>
            <person name="Hamamoto H."/>
            <person name="Osada H."/>
            <person name="Takahashi S."/>
        </authorList>
    </citation>
    <scope>NUCLEOTIDE SEQUENCE [LARGE SCALE GENOMIC DNA]</scope>
    <source>
        <strain evidence="1 2">SN-593</strain>
    </source>
</reference>
<sequence length="160" mass="17362">MTATPIAATVRYFRPEKTKVYWLPAVANPTSPTRPELDAGTDLSDEVSDISGWSVTSDTVDTPDLGSRFVGKIPSTISADDSSLTFYADSSGQDVRGLLTRNQSGFIVWLDEGDTGDYYMDVFPVRVSSVPKVRDMSNAATITVNFTVTREPSENVTIPA</sequence>
<accession>A0A7U3VRR3</accession>